<organism evidence="2 3">
    <name type="scientific">Nocardia ninae NBRC 108245</name>
    <dbReference type="NCBI Taxonomy" id="1210091"/>
    <lineage>
        <taxon>Bacteria</taxon>
        <taxon>Bacillati</taxon>
        <taxon>Actinomycetota</taxon>
        <taxon>Actinomycetes</taxon>
        <taxon>Mycobacteriales</taxon>
        <taxon>Nocardiaceae</taxon>
        <taxon>Nocardia</taxon>
    </lineage>
</organism>
<dbReference type="InterPro" id="IPR029432">
    <property type="entry name" value="Gp28/Gp37-like_dom"/>
</dbReference>
<name>A0A511M9P5_9NOCA</name>
<comment type="caution">
    <text evidence="2">The sequence shown here is derived from an EMBL/GenBank/DDBJ whole genome shotgun (WGS) entry which is preliminary data.</text>
</comment>
<dbReference type="Proteomes" id="UP000321424">
    <property type="component" value="Unassembled WGS sequence"/>
</dbReference>
<dbReference type="Pfam" id="PF14594">
    <property type="entry name" value="Sipho_Gp37"/>
    <property type="match status" value="1"/>
</dbReference>
<dbReference type="AlphaFoldDB" id="A0A511M9P5"/>
<evidence type="ECO:0000313" key="3">
    <source>
        <dbReference type="Proteomes" id="UP000321424"/>
    </source>
</evidence>
<dbReference type="EMBL" id="BJXA01000009">
    <property type="protein sequence ID" value="GEM37385.1"/>
    <property type="molecule type" value="Genomic_DNA"/>
</dbReference>
<feature type="domain" description="Gp28/Gp37-like" evidence="1">
    <location>
        <begin position="2"/>
        <end position="158"/>
    </location>
</feature>
<gene>
    <name evidence="2" type="ORF">NN4_19040</name>
</gene>
<reference evidence="2 3" key="1">
    <citation type="submission" date="2019-07" db="EMBL/GenBank/DDBJ databases">
        <title>Whole genome shotgun sequence of Nocardia ninae NBRC 108245.</title>
        <authorList>
            <person name="Hosoyama A."/>
            <person name="Uohara A."/>
            <person name="Ohji S."/>
            <person name="Ichikawa N."/>
        </authorList>
    </citation>
    <scope>NUCLEOTIDE SEQUENCE [LARGE SCALE GENOMIC DNA]</scope>
    <source>
        <strain evidence="2 3">NBRC 108245</strain>
    </source>
</reference>
<keyword evidence="3" id="KW-1185">Reference proteome</keyword>
<accession>A0A511M9P5</accession>
<protein>
    <recommendedName>
        <fullName evidence="1">Gp28/Gp37-like domain-containing protein</fullName>
    </recommendedName>
</protein>
<evidence type="ECO:0000259" key="1">
    <source>
        <dbReference type="Pfam" id="PF14594"/>
    </source>
</evidence>
<proteinExistence type="predicted"/>
<evidence type="ECO:0000313" key="2">
    <source>
        <dbReference type="EMBL" id="GEM37385.1"/>
    </source>
</evidence>
<sequence length="185" mass="20125">MNEAISASIRLVGAILGAIPGVPDLGGVADSLLAPLYTDVLLAFGAQGIPGRKSKLGWSTYGEHWAEGGDRAYTLAWLLAMRTGMWVTRQQTGHEVIVADGAPYRIGQRGLGHFYVGDRVGTTVQGMKPGKVFVDQVTEVAMSWDRDNAPIWKITIGQRDIKDPVIEAWERLQEILSILQELGVL</sequence>